<keyword evidence="3" id="KW-0274">FAD</keyword>
<evidence type="ECO:0000256" key="3">
    <source>
        <dbReference type="ARBA" id="ARBA00022827"/>
    </source>
</evidence>
<dbReference type="InterPro" id="IPR006076">
    <property type="entry name" value="FAD-dep_OxRdtase"/>
</dbReference>
<dbReference type="EMBL" id="JACYTO010000001">
    <property type="protein sequence ID" value="MBD8502437.1"/>
    <property type="molecule type" value="Genomic_DNA"/>
</dbReference>
<evidence type="ECO:0000256" key="4">
    <source>
        <dbReference type="ARBA" id="ARBA00023002"/>
    </source>
</evidence>
<feature type="domain" description="FAD dependent oxidoreductase" evidence="6">
    <location>
        <begin position="5"/>
        <end position="370"/>
    </location>
</feature>
<evidence type="ECO:0000259" key="6">
    <source>
        <dbReference type="Pfam" id="PF01266"/>
    </source>
</evidence>
<dbReference type="InterPro" id="IPR036188">
    <property type="entry name" value="FAD/NAD-bd_sf"/>
</dbReference>
<keyword evidence="2" id="KW-0285">Flavoprotein</keyword>
<dbReference type="SUPFAM" id="SSF51905">
    <property type="entry name" value="FAD/NAD(P)-binding domain"/>
    <property type="match status" value="1"/>
</dbReference>
<comment type="caution">
    <text evidence="7">The sequence shown here is derived from an EMBL/GenBank/DDBJ whole genome shotgun (WGS) entry which is preliminary data.</text>
</comment>
<keyword evidence="8" id="KW-1185">Reference proteome</keyword>
<dbReference type="PANTHER" id="PTHR43104:SF4">
    <property type="entry name" value="L-2-HYDROXYGLUTARATE DEHYDROGENASE, MITOCHONDRIAL"/>
    <property type="match status" value="1"/>
</dbReference>
<dbReference type="Pfam" id="PF01266">
    <property type="entry name" value="DAO"/>
    <property type="match status" value="1"/>
</dbReference>
<dbReference type="Proteomes" id="UP000603602">
    <property type="component" value="Unassembled WGS sequence"/>
</dbReference>
<organism evidence="7 8">
    <name type="scientific">Thauera sedimentorum</name>
    <dbReference type="NCBI Taxonomy" id="2767595"/>
    <lineage>
        <taxon>Bacteria</taxon>
        <taxon>Pseudomonadati</taxon>
        <taxon>Pseudomonadota</taxon>
        <taxon>Betaproteobacteria</taxon>
        <taxon>Rhodocyclales</taxon>
        <taxon>Zoogloeaceae</taxon>
        <taxon>Thauera</taxon>
    </lineage>
</organism>
<sequence length="374" mass="39122">MEHVDCVVIGAGVVGLACARALAAAGREVIVLEAGERFGGGISSRNSEVIHAGLYYPPGSLKARLCVRGRELLYAYCRERSIAHRRCGKLVVATSAAQIDELERIAARARANGVDDLQFIDRAEAARMEPQLNCEAALLSPSTGIVDSHGLMLALLGDAEADGAILALNTPALGAAVTAAGIELRTGGEAPMRLVARTVINAAGLGAPALAARIEGLTTAHVPKAYFAKGSYFSLQARAPFSRLVYPVPETAGLGVHLTLDLQGRARFGPDVEWLDLPADAEALDYRVDPARAAAFYGEIRRYWPALPDGALASDYSGVRPKINAPGEAAADFRIDGPQTHGVPGLVNLFGIESPGLTAALAIAETVTERLSAA</sequence>
<evidence type="ECO:0000256" key="1">
    <source>
        <dbReference type="ARBA" id="ARBA00001974"/>
    </source>
</evidence>
<evidence type="ECO:0000313" key="7">
    <source>
        <dbReference type="EMBL" id="MBD8502437.1"/>
    </source>
</evidence>
<evidence type="ECO:0000313" key="8">
    <source>
        <dbReference type="Proteomes" id="UP000603602"/>
    </source>
</evidence>
<protein>
    <submittedName>
        <fullName evidence="7">NAD(P)/FAD-dependent oxidoreductase</fullName>
    </submittedName>
</protein>
<comment type="cofactor">
    <cofactor evidence="1">
        <name>FAD</name>
        <dbReference type="ChEBI" id="CHEBI:57692"/>
    </cofactor>
</comment>
<dbReference type="PANTHER" id="PTHR43104">
    <property type="entry name" value="L-2-HYDROXYGLUTARATE DEHYDROGENASE, MITOCHONDRIAL"/>
    <property type="match status" value="1"/>
</dbReference>
<dbReference type="Gene3D" id="3.50.50.60">
    <property type="entry name" value="FAD/NAD(P)-binding domain"/>
    <property type="match status" value="1"/>
</dbReference>
<proteinExistence type="inferred from homology"/>
<dbReference type="RefSeq" id="WP_187717219.1">
    <property type="nucleotide sequence ID" value="NZ_JACTAH010000001.1"/>
</dbReference>
<dbReference type="Gene3D" id="3.30.9.10">
    <property type="entry name" value="D-Amino Acid Oxidase, subunit A, domain 2"/>
    <property type="match status" value="1"/>
</dbReference>
<evidence type="ECO:0000256" key="2">
    <source>
        <dbReference type="ARBA" id="ARBA00022630"/>
    </source>
</evidence>
<reference evidence="8" key="1">
    <citation type="submission" date="2023-07" db="EMBL/GenBank/DDBJ databases">
        <title>Thauera sp. CAU 1555 isolated from sand of Yaerae Beach.</title>
        <authorList>
            <person name="Kim W."/>
        </authorList>
    </citation>
    <scope>NUCLEOTIDE SEQUENCE [LARGE SCALE GENOMIC DNA]</scope>
    <source>
        <strain evidence="8">CAU 1555</strain>
    </source>
</reference>
<keyword evidence="4" id="KW-0560">Oxidoreductase</keyword>
<comment type="similarity">
    <text evidence="5">Belongs to the L2HGDH family.</text>
</comment>
<evidence type="ECO:0000256" key="5">
    <source>
        <dbReference type="ARBA" id="ARBA00037941"/>
    </source>
</evidence>
<gene>
    <name evidence="7" type="ORF">IFO67_06035</name>
</gene>
<accession>A0ABR9B867</accession>
<name>A0ABR9B867_9RHOO</name>